<proteinExistence type="predicted"/>
<reference evidence="6 7" key="1">
    <citation type="journal article" date="2014" name="Antonie Van Leeuwenhoek">
        <title>Hyphomonas beringensis sp. nov. and Hyphomonas chukchiensis sp. nov., isolated from surface seawater of the Bering Sea and Chukchi Sea.</title>
        <authorList>
            <person name="Li C."/>
            <person name="Lai Q."/>
            <person name="Li G."/>
            <person name="Dong C."/>
            <person name="Wang J."/>
            <person name="Liao Y."/>
            <person name="Shao Z."/>
        </authorList>
    </citation>
    <scope>NUCLEOTIDE SEQUENCE [LARGE SCALE GENOMIC DNA]</scope>
    <source>
        <strain evidence="6 7">VP2</strain>
    </source>
</reference>
<dbReference type="OrthoDB" id="25954at2"/>
<evidence type="ECO:0000256" key="1">
    <source>
        <dbReference type="ARBA" id="ARBA00022448"/>
    </source>
</evidence>
<dbReference type="Proteomes" id="UP000024816">
    <property type="component" value="Unassembled WGS sequence"/>
</dbReference>
<dbReference type="STRING" id="1280952.HJA_04036"/>
<dbReference type="CDD" id="cd08916">
    <property type="entry name" value="TrHb3_P"/>
    <property type="match status" value="1"/>
</dbReference>
<protein>
    <submittedName>
        <fullName evidence="6">Globin</fullName>
    </submittedName>
</protein>
<keyword evidence="2 5" id="KW-0349">Heme</keyword>
<evidence type="ECO:0000256" key="2">
    <source>
        <dbReference type="ARBA" id="ARBA00022617"/>
    </source>
</evidence>
<dbReference type="Pfam" id="PF01152">
    <property type="entry name" value="Bac_globin"/>
    <property type="match status" value="1"/>
</dbReference>
<dbReference type="RefSeq" id="WP_051597336.1">
    <property type="nucleotide sequence ID" value="NZ_ARYJ01000002.1"/>
</dbReference>
<dbReference type="InterPro" id="IPR012292">
    <property type="entry name" value="Globin/Proto"/>
</dbReference>
<dbReference type="SUPFAM" id="SSF46458">
    <property type="entry name" value="Globin-like"/>
    <property type="match status" value="1"/>
</dbReference>
<dbReference type="PATRIC" id="fig|1280952.3.peg.796"/>
<dbReference type="GO" id="GO:0046872">
    <property type="term" value="F:metal ion binding"/>
    <property type="evidence" value="ECO:0007669"/>
    <property type="project" value="UniProtKB-KW"/>
</dbReference>
<dbReference type="GO" id="GO:0019825">
    <property type="term" value="F:oxygen binding"/>
    <property type="evidence" value="ECO:0007669"/>
    <property type="project" value="InterPro"/>
</dbReference>
<evidence type="ECO:0000313" key="7">
    <source>
        <dbReference type="Proteomes" id="UP000024816"/>
    </source>
</evidence>
<evidence type="ECO:0000256" key="4">
    <source>
        <dbReference type="ARBA" id="ARBA00023004"/>
    </source>
</evidence>
<accession>A0A059FIP4</accession>
<keyword evidence="7" id="KW-1185">Reference proteome</keyword>
<keyword evidence="1" id="KW-0813">Transport</keyword>
<dbReference type="AlphaFoldDB" id="A0A059FIP4"/>
<comment type="caution">
    <text evidence="6">The sequence shown here is derived from an EMBL/GenBank/DDBJ whole genome shotgun (WGS) entry which is preliminary data.</text>
</comment>
<sequence>MSNFIIRTAQERREQIRRDAANMGIKDDYISTLVETFYSRVRTDPELGPIFDGVIGDNWDPHLQRMKDFWASVALNAGRYSGKPVPAHTRLEGVSRRHFSTWLHLFRSTLKDTAPSPEAIDYFMERAERIAESLQFAMFGMPGLQTQDGVPTKSRTIDV</sequence>
<dbReference type="InterPro" id="IPR009050">
    <property type="entry name" value="Globin-like_sf"/>
</dbReference>
<dbReference type="InterPro" id="IPR001486">
    <property type="entry name" value="Hemoglobin_trunc"/>
</dbReference>
<keyword evidence="4 5" id="KW-0408">Iron</keyword>
<dbReference type="eggNOG" id="COG2346">
    <property type="taxonomic scope" value="Bacteria"/>
</dbReference>
<feature type="binding site" description="distal binding residue" evidence="5">
    <location>
        <position position="62"/>
    </location>
    <ligand>
        <name>heme</name>
        <dbReference type="ChEBI" id="CHEBI:30413"/>
    </ligand>
    <ligandPart>
        <name>Fe</name>
        <dbReference type="ChEBI" id="CHEBI:18248"/>
    </ligandPart>
</feature>
<keyword evidence="3 5" id="KW-0479">Metal-binding</keyword>
<dbReference type="EMBL" id="ARYJ01000002">
    <property type="protein sequence ID" value="KCZ90368.1"/>
    <property type="molecule type" value="Genomic_DNA"/>
</dbReference>
<organism evidence="6 7">
    <name type="scientific">Hyphomonas jannaschiana VP2</name>
    <dbReference type="NCBI Taxonomy" id="1280952"/>
    <lineage>
        <taxon>Bacteria</taxon>
        <taxon>Pseudomonadati</taxon>
        <taxon>Pseudomonadota</taxon>
        <taxon>Alphaproteobacteria</taxon>
        <taxon>Hyphomonadales</taxon>
        <taxon>Hyphomonadaceae</taxon>
        <taxon>Hyphomonas</taxon>
    </lineage>
</organism>
<dbReference type="GO" id="GO:0020037">
    <property type="term" value="F:heme binding"/>
    <property type="evidence" value="ECO:0007669"/>
    <property type="project" value="InterPro"/>
</dbReference>
<gene>
    <name evidence="6" type="ORF">HJA_04036</name>
</gene>
<evidence type="ECO:0000256" key="5">
    <source>
        <dbReference type="PIRSR" id="PIRSR601486-1"/>
    </source>
</evidence>
<name>A0A059FIP4_9PROT</name>
<evidence type="ECO:0000256" key="3">
    <source>
        <dbReference type="ARBA" id="ARBA00022723"/>
    </source>
</evidence>
<dbReference type="Gene3D" id="1.10.490.10">
    <property type="entry name" value="Globins"/>
    <property type="match status" value="1"/>
</dbReference>
<evidence type="ECO:0000313" key="6">
    <source>
        <dbReference type="EMBL" id="KCZ90368.1"/>
    </source>
</evidence>